<gene>
    <name evidence="12" type="ORF">P3X46_015752</name>
</gene>
<comment type="caution">
    <text evidence="11">Lacks conserved residue(s) required for the propagation of feature annotation.</text>
</comment>
<keyword evidence="13" id="KW-1185">Reference proteome</keyword>
<evidence type="ECO:0000256" key="9">
    <source>
        <dbReference type="ARBA" id="ARBA00023136"/>
    </source>
</evidence>
<reference evidence="12" key="1">
    <citation type="journal article" date="2023" name="Plant Biotechnol. J.">
        <title>Chromosome-level wild Hevea brasiliensis genome provides new tools for genomic-assisted breeding and valuable loci to elevate rubber yield.</title>
        <authorList>
            <person name="Cheng H."/>
            <person name="Song X."/>
            <person name="Hu Y."/>
            <person name="Wu T."/>
            <person name="Yang Q."/>
            <person name="An Z."/>
            <person name="Feng S."/>
            <person name="Deng Z."/>
            <person name="Wu W."/>
            <person name="Zeng X."/>
            <person name="Tu M."/>
            <person name="Wang X."/>
            <person name="Huang H."/>
        </authorList>
    </citation>
    <scope>NUCLEOTIDE SEQUENCE</scope>
    <source>
        <strain evidence="12">MT/VB/25A 57/8</strain>
    </source>
</reference>
<keyword evidence="4 11" id="KW-0808">Transferase</keyword>
<dbReference type="EC" id="2.3.1.-" evidence="11"/>
<feature type="transmembrane region" description="Helical" evidence="11">
    <location>
        <begin position="31"/>
        <end position="58"/>
    </location>
</feature>
<evidence type="ECO:0000256" key="6">
    <source>
        <dbReference type="ARBA" id="ARBA00022824"/>
    </source>
</evidence>
<keyword evidence="7 11" id="KW-1133">Transmembrane helix</keyword>
<sequence length="331" mass="37788">MVEKMNNHSNNDNNNQEVTTFNSREINPSSIFHSIVALTIWMGGIHLNFLLFFIPLLFLPFSKFLLFFGLQLLFMFIPINENSNYGRRLSRYLSKHIASHFPIFLHVEDINAFHSDRAYVFGYEPHSVIPLGLGILSDCMGLMPLPKIKVLASSAVFITPFLRHVWTWCGVTPATKENFTSLLEAGYSCVLVPGGVQETCYMKHGTEIAFLKSRRGFIRIAMETGKPLVPVVCFGQSLVFNWWRPGGNLFMKLARTIKFAPIFFWGILGSPFPYQHPVHVVVGRPIELKKNPQPTMEEVVEIQNQFIAALKDLFERHKARVGYPDLKLEII</sequence>
<keyword evidence="9 11" id="KW-0472">Membrane</keyword>
<accession>A0ABQ9LWZ7</accession>
<proteinExistence type="inferred from homology"/>
<keyword evidence="5 11" id="KW-0812">Transmembrane</keyword>
<comment type="caution">
    <text evidence="12">The sequence shown here is derived from an EMBL/GenBank/DDBJ whole genome shotgun (WGS) entry which is preliminary data.</text>
</comment>
<evidence type="ECO:0000256" key="4">
    <source>
        <dbReference type="ARBA" id="ARBA00022679"/>
    </source>
</evidence>
<evidence type="ECO:0000256" key="2">
    <source>
        <dbReference type="ARBA" id="ARBA00005420"/>
    </source>
</evidence>
<keyword evidence="10" id="KW-0012">Acyltransferase</keyword>
<dbReference type="InterPro" id="IPR007130">
    <property type="entry name" value="DAGAT"/>
</dbReference>
<keyword evidence="3" id="KW-0444">Lipid biosynthesis</keyword>
<keyword evidence="8" id="KW-0443">Lipid metabolism</keyword>
<evidence type="ECO:0000256" key="7">
    <source>
        <dbReference type="ARBA" id="ARBA00022989"/>
    </source>
</evidence>
<dbReference type="SUPFAM" id="SSF69593">
    <property type="entry name" value="Glycerol-3-phosphate (1)-acyltransferase"/>
    <property type="match status" value="1"/>
</dbReference>
<dbReference type="CDD" id="cd07987">
    <property type="entry name" value="LPLAT_MGAT-like"/>
    <property type="match status" value="1"/>
</dbReference>
<dbReference type="PANTHER" id="PTHR12317:SF63">
    <property type="entry name" value="DIACYLGLYCEROL O-ACYLTRANSFERASE 2"/>
    <property type="match status" value="1"/>
</dbReference>
<evidence type="ECO:0000256" key="3">
    <source>
        <dbReference type="ARBA" id="ARBA00022516"/>
    </source>
</evidence>
<comment type="subcellular location">
    <subcellularLocation>
        <location evidence="1 11">Endoplasmic reticulum membrane</location>
        <topology evidence="1 11">Multi-pass membrane protein</topology>
    </subcellularLocation>
</comment>
<dbReference type="EMBL" id="JARPOI010000009">
    <property type="protein sequence ID" value="KAJ9172522.1"/>
    <property type="molecule type" value="Genomic_DNA"/>
</dbReference>
<evidence type="ECO:0000313" key="12">
    <source>
        <dbReference type="EMBL" id="KAJ9172522.1"/>
    </source>
</evidence>
<evidence type="ECO:0000256" key="10">
    <source>
        <dbReference type="ARBA" id="ARBA00023315"/>
    </source>
</evidence>
<evidence type="ECO:0000256" key="11">
    <source>
        <dbReference type="RuleBase" id="RU367023"/>
    </source>
</evidence>
<keyword evidence="6 11" id="KW-0256">Endoplasmic reticulum</keyword>
<dbReference type="PANTHER" id="PTHR12317">
    <property type="entry name" value="DIACYLGLYCEROL O-ACYLTRANSFERASE"/>
    <property type="match status" value="1"/>
</dbReference>
<protein>
    <recommendedName>
        <fullName evidence="11">Acyltransferase</fullName>
        <ecNumber evidence="11">2.3.1.-</ecNumber>
    </recommendedName>
</protein>
<dbReference type="Proteomes" id="UP001174677">
    <property type="component" value="Chromosome 9"/>
</dbReference>
<comment type="similarity">
    <text evidence="2 11">Belongs to the diacylglycerol acyltransferase family.</text>
</comment>
<name>A0ABQ9LWZ7_HEVBR</name>
<evidence type="ECO:0000256" key="8">
    <source>
        <dbReference type="ARBA" id="ARBA00023098"/>
    </source>
</evidence>
<evidence type="ECO:0000256" key="1">
    <source>
        <dbReference type="ARBA" id="ARBA00004477"/>
    </source>
</evidence>
<evidence type="ECO:0000256" key="5">
    <source>
        <dbReference type="ARBA" id="ARBA00022692"/>
    </source>
</evidence>
<dbReference type="Pfam" id="PF03982">
    <property type="entry name" value="DAGAT"/>
    <property type="match status" value="1"/>
</dbReference>
<organism evidence="12 13">
    <name type="scientific">Hevea brasiliensis</name>
    <name type="common">Para rubber tree</name>
    <name type="synonym">Siphonia brasiliensis</name>
    <dbReference type="NCBI Taxonomy" id="3981"/>
    <lineage>
        <taxon>Eukaryota</taxon>
        <taxon>Viridiplantae</taxon>
        <taxon>Streptophyta</taxon>
        <taxon>Embryophyta</taxon>
        <taxon>Tracheophyta</taxon>
        <taxon>Spermatophyta</taxon>
        <taxon>Magnoliopsida</taxon>
        <taxon>eudicotyledons</taxon>
        <taxon>Gunneridae</taxon>
        <taxon>Pentapetalae</taxon>
        <taxon>rosids</taxon>
        <taxon>fabids</taxon>
        <taxon>Malpighiales</taxon>
        <taxon>Euphorbiaceae</taxon>
        <taxon>Crotonoideae</taxon>
        <taxon>Micrandreae</taxon>
        <taxon>Hevea</taxon>
    </lineage>
</organism>
<evidence type="ECO:0000313" key="13">
    <source>
        <dbReference type="Proteomes" id="UP001174677"/>
    </source>
</evidence>